<dbReference type="InterPro" id="IPR037486">
    <property type="entry name" value="GPR139"/>
</dbReference>
<evidence type="ECO:0000256" key="10">
    <source>
        <dbReference type="SAM" id="Phobius"/>
    </source>
</evidence>
<evidence type="ECO:0000256" key="5">
    <source>
        <dbReference type="ARBA" id="ARBA00023040"/>
    </source>
</evidence>
<evidence type="ECO:0000256" key="6">
    <source>
        <dbReference type="ARBA" id="ARBA00023136"/>
    </source>
</evidence>
<evidence type="ECO:0000256" key="4">
    <source>
        <dbReference type="ARBA" id="ARBA00022989"/>
    </source>
</evidence>
<feature type="transmembrane region" description="Helical" evidence="10">
    <location>
        <begin position="173"/>
        <end position="199"/>
    </location>
</feature>
<organism evidence="12 13">
    <name type="scientific">Ranitomeya imitator</name>
    <name type="common">mimic poison frog</name>
    <dbReference type="NCBI Taxonomy" id="111125"/>
    <lineage>
        <taxon>Eukaryota</taxon>
        <taxon>Metazoa</taxon>
        <taxon>Chordata</taxon>
        <taxon>Craniata</taxon>
        <taxon>Vertebrata</taxon>
        <taxon>Euteleostomi</taxon>
        <taxon>Amphibia</taxon>
        <taxon>Batrachia</taxon>
        <taxon>Anura</taxon>
        <taxon>Neobatrachia</taxon>
        <taxon>Hyloidea</taxon>
        <taxon>Dendrobatidae</taxon>
        <taxon>Dendrobatinae</taxon>
        <taxon>Ranitomeya</taxon>
    </lineage>
</organism>
<dbReference type="InterPro" id="IPR000276">
    <property type="entry name" value="GPCR_Rhodpsn"/>
</dbReference>
<keyword evidence="7" id="KW-0675">Receptor</keyword>
<feature type="transmembrane region" description="Helical" evidence="10">
    <location>
        <begin position="139"/>
        <end position="157"/>
    </location>
</feature>
<dbReference type="PRINTS" id="PR00237">
    <property type="entry name" value="GPCRRHODOPSN"/>
</dbReference>
<proteinExistence type="predicted"/>
<gene>
    <name evidence="12" type="ORF">RIMI_LOCUS8915493</name>
</gene>
<keyword evidence="3 10" id="KW-0812">Transmembrane</keyword>
<dbReference type="PANTHER" id="PTHR46272:SF3">
    <property type="entry name" value="G-PROTEIN COUPLED RECEPTOR 139-RELATED"/>
    <property type="match status" value="1"/>
</dbReference>
<dbReference type="PROSITE" id="PS50262">
    <property type="entry name" value="G_PROTEIN_RECEP_F1_2"/>
    <property type="match status" value="1"/>
</dbReference>
<sequence length="650" mass="73418">MATLVKNCCKGRISHAADLKNSAVLQFSDEEKTTNILTVIILSQLVARRQKSSYNYLLALAAADIMVLFFIVFVDFLLEDFILNKQMPQVLNKLIEVLEFSSIHTSIWITVPLTIDRYIAVCHPLKYHTVSFPARTRKVIVSVYITCFLTSIPYYWWPNIWTEDYTSTSLHHILIWIHCFTVYLVPCSIFFVLNSIIVYKLRRKSNFRLRGYSTGKTTAILFTITSIFAILWAPRIIMILYHLYVSPIDNSWLVHIVTDIANMLALLNTAINFFLYCFISKRFRTMAAGTLKAFFKCQKQPVQFYTNYNFSITSSPWISPANSHCIKMFVYQYDKNVRRRFPKAISFDVTVAENAIGISPSAANVYVTFPTMSASESSHPCPSLMEYKLFDSVIGAVFSGFDKSAGQNNCGSPCRFIAVCSAFSAAGSAYTIDAAYAAICSINSNVKNNKNWLYSPSDVPIPRRCTRRSGSRDAVREGPFVTSRSCDRDVTAGPGRTATLTGQPRAAPRSSGHQRTRLKTYVQKTKSLKKENGAKFIMHSDDRIVKYSDSGKAVRIISNIRVFIPNNESNASQWESQFSAGPHKQVWGPEKKAEMDGKVPQLNRNSKEKIPACLSDSHMVSGNNVGLNSRQRLQCVDKQHHEVFHMAQSQ</sequence>
<evidence type="ECO:0000313" key="13">
    <source>
        <dbReference type="Proteomes" id="UP001176940"/>
    </source>
</evidence>
<dbReference type="EMBL" id="CAUEEQ010018061">
    <property type="protein sequence ID" value="CAJ0940759.1"/>
    <property type="molecule type" value="Genomic_DNA"/>
</dbReference>
<keyword evidence="8" id="KW-0807">Transducer</keyword>
<feature type="domain" description="G-protein coupled receptors family 1 profile" evidence="11">
    <location>
        <begin position="34"/>
        <end position="276"/>
    </location>
</feature>
<keyword evidence="13" id="KW-1185">Reference proteome</keyword>
<evidence type="ECO:0000256" key="7">
    <source>
        <dbReference type="ARBA" id="ARBA00023170"/>
    </source>
</evidence>
<feature type="transmembrane region" description="Helical" evidence="10">
    <location>
        <begin position="220"/>
        <end position="244"/>
    </location>
</feature>
<evidence type="ECO:0000259" key="11">
    <source>
        <dbReference type="PROSITE" id="PS50262"/>
    </source>
</evidence>
<evidence type="ECO:0000256" key="1">
    <source>
        <dbReference type="ARBA" id="ARBA00004651"/>
    </source>
</evidence>
<keyword evidence="4 10" id="KW-1133">Transmembrane helix</keyword>
<comment type="caution">
    <text evidence="12">The sequence shown here is derived from an EMBL/GenBank/DDBJ whole genome shotgun (WGS) entry which is preliminary data.</text>
</comment>
<dbReference type="PANTHER" id="PTHR46272">
    <property type="entry name" value="G_PROTEIN_RECEP_F1_2 DOMAIN-CONTAINING PROTEIN"/>
    <property type="match status" value="1"/>
</dbReference>
<evidence type="ECO:0000313" key="12">
    <source>
        <dbReference type="EMBL" id="CAJ0940759.1"/>
    </source>
</evidence>
<dbReference type="Gene3D" id="1.20.1070.10">
    <property type="entry name" value="Rhodopsin 7-helix transmembrane proteins"/>
    <property type="match status" value="1"/>
</dbReference>
<keyword evidence="2" id="KW-1003">Cell membrane</keyword>
<dbReference type="InterPro" id="IPR052477">
    <property type="entry name" value="Orphan_GPCR1"/>
</dbReference>
<accession>A0ABN9LJ90</accession>
<dbReference type="CDD" id="cd15919">
    <property type="entry name" value="7tmA_GPR139"/>
    <property type="match status" value="1"/>
</dbReference>
<dbReference type="InterPro" id="IPR017452">
    <property type="entry name" value="GPCR_Rhodpsn_7TM"/>
</dbReference>
<name>A0ABN9LJ90_9NEOB</name>
<keyword evidence="5" id="KW-0297">G-protein coupled receptor</keyword>
<feature type="transmembrane region" description="Helical" evidence="10">
    <location>
        <begin position="256"/>
        <end position="279"/>
    </location>
</feature>
<keyword evidence="6 10" id="KW-0472">Membrane</keyword>
<dbReference type="SUPFAM" id="SSF81321">
    <property type="entry name" value="Family A G protein-coupled receptor-like"/>
    <property type="match status" value="1"/>
</dbReference>
<feature type="transmembrane region" description="Helical" evidence="10">
    <location>
        <begin position="56"/>
        <end position="78"/>
    </location>
</feature>
<dbReference type="Proteomes" id="UP001176940">
    <property type="component" value="Unassembled WGS sequence"/>
</dbReference>
<evidence type="ECO:0000256" key="3">
    <source>
        <dbReference type="ARBA" id="ARBA00022692"/>
    </source>
</evidence>
<evidence type="ECO:0000256" key="8">
    <source>
        <dbReference type="ARBA" id="ARBA00023224"/>
    </source>
</evidence>
<evidence type="ECO:0000256" key="2">
    <source>
        <dbReference type="ARBA" id="ARBA00022475"/>
    </source>
</evidence>
<reference evidence="12" key="1">
    <citation type="submission" date="2023-07" db="EMBL/GenBank/DDBJ databases">
        <authorList>
            <person name="Stuckert A."/>
        </authorList>
    </citation>
    <scope>NUCLEOTIDE SEQUENCE</scope>
</reference>
<feature type="region of interest" description="Disordered" evidence="9">
    <location>
        <begin position="486"/>
        <end position="516"/>
    </location>
</feature>
<evidence type="ECO:0000256" key="9">
    <source>
        <dbReference type="SAM" id="MobiDB-lite"/>
    </source>
</evidence>
<comment type="subcellular location">
    <subcellularLocation>
        <location evidence="1">Cell membrane</location>
        <topology evidence="1">Multi-pass membrane protein</topology>
    </subcellularLocation>
</comment>
<dbReference type="Pfam" id="PF00001">
    <property type="entry name" value="7tm_1"/>
    <property type="match status" value="1"/>
</dbReference>
<protein>
    <recommendedName>
        <fullName evidence="11">G-protein coupled receptors family 1 profile domain-containing protein</fullName>
    </recommendedName>
</protein>